<evidence type="ECO:0000313" key="3">
    <source>
        <dbReference type="Proteomes" id="UP000282312"/>
    </source>
</evidence>
<dbReference type="AlphaFoldDB" id="A0A3N9W5K4"/>
<protein>
    <submittedName>
        <fullName evidence="2">Uncharacterized protein</fullName>
    </submittedName>
</protein>
<name>A0A3N9W5K4_9ACTN</name>
<reference evidence="2 3" key="1">
    <citation type="submission" date="2018-05" db="EMBL/GenBank/DDBJ databases">
        <title>Micromonospora from Atacama Desert.</title>
        <authorList>
            <person name="Carro L."/>
            <person name="Goodfellow M."/>
            <person name="Klenk H.-P."/>
        </authorList>
    </citation>
    <scope>NUCLEOTIDE SEQUENCE [LARGE SCALE GENOMIC DNA]</scope>
    <source>
        <strain evidence="2 3">LB39</strain>
    </source>
</reference>
<dbReference type="Proteomes" id="UP000282312">
    <property type="component" value="Unassembled WGS sequence"/>
</dbReference>
<keyword evidence="3" id="KW-1185">Reference proteome</keyword>
<accession>A0A3N9W5K4</accession>
<comment type="caution">
    <text evidence="2">The sequence shown here is derived from an EMBL/GenBank/DDBJ whole genome shotgun (WGS) entry which is preliminary data.</text>
</comment>
<feature type="region of interest" description="Disordered" evidence="1">
    <location>
        <begin position="186"/>
        <end position="216"/>
    </location>
</feature>
<sequence>MPNSMRDVASFLAHWDHPEANRPPVRLRTSSYGNINTVGLPGVHEADDLDPAHPQWRGAIEPGVRSLVDAVTQDWRLITYDSCQGHLYPGLDLPPAERRVGILPRDRTEYARAAAALCRAITAVTTDLPAAVQVAVGRAELRCETTGRASPVLDLVLRRGTRHGWPAYFDAVDAATRAVTDALRGERPTEDGCHCPVPHSTASTNEEAAWVASRPR</sequence>
<dbReference type="EMBL" id="QGSZ01000345">
    <property type="protein sequence ID" value="RQW96157.1"/>
    <property type="molecule type" value="Genomic_DNA"/>
</dbReference>
<proteinExistence type="predicted"/>
<evidence type="ECO:0000313" key="2">
    <source>
        <dbReference type="EMBL" id="RQW96157.1"/>
    </source>
</evidence>
<gene>
    <name evidence="2" type="ORF">DLJ59_31555</name>
</gene>
<evidence type="ECO:0000256" key="1">
    <source>
        <dbReference type="SAM" id="MobiDB-lite"/>
    </source>
</evidence>
<organism evidence="2 3">
    <name type="scientific">Micromonospora inaquosa</name>
    <dbReference type="NCBI Taxonomy" id="2203716"/>
    <lineage>
        <taxon>Bacteria</taxon>
        <taxon>Bacillati</taxon>
        <taxon>Actinomycetota</taxon>
        <taxon>Actinomycetes</taxon>
        <taxon>Micromonosporales</taxon>
        <taxon>Micromonosporaceae</taxon>
        <taxon>Micromonospora</taxon>
    </lineage>
</organism>